<dbReference type="InterPro" id="IPR019494">
    <property type="entry name" value="FIST_C"/>
</dbReference>
<dbReference type="SMART" id="SM00897">
    <property type="entry name" value="FIST"/>
    <property type="match status" value="1"/>
</dbReference>
<proteinExistence type="predicted"/>
<reference evidence="9 10" key="1">
    <citation type="submission" date="2019-08" db="EMBL/GenBank/DDBJ databases">
        <title>Amphibian skin-associated Pigmentiphaga: genome sequence and occurrence across geography and hosts.</title>
        <authorList>
            <person name="Bletz M.C."/>
            <person name="Bunk B."/>
            <person name="Sproeer C."/>
            <person name="Biwer P."/>
            <person name="Reiter S."/>
            <person name="Rabemananjara F.C.E."/>
            <person name="Schulz S."/>
            <person name="Overmann J."/>
            <person name="Vences M."/>
        </authorList>
    </citation>
    <scope>NUCLEOTIDE SEQUENCE [LARGE SCALE GENOMIC DNA]</scope>
    <source>
        <strain evidence="9 10">Mada1488</strain>
    </source>
</reference>
<keyword evidence="10" id="KW-1185">Reference proteome</keyword>
<evidence type="ECO:0000313" key="10">
    <source>
        <dbReference type="Proteomes" id="UP000325161"/>
    </source>
</evidence>
<dbReference type="Pfam" id="PF10442">
    <property type="entry name" value="FIST_C"/>
    <property type="match status" value="1"/>
</dbReference>
<organism evidence="9 10">
    <name type="scientific">Pigmentiphaga aceris</name>
    <dbReference type="NCBI Taxonomy" id="1940612"/>
    <lineage>
        <taxon>Bacteria</taxon>
        <taxon>Pseudomonadati</taxon>
        <taxon>Pseudomonadota</taxon>
        <taxon>Betaproteobacteria</taxon>
        <taxon>Burkholderiales</taxon>
        <taxon>Alcaligenaceae</taxon>
        <taxon>Pigmentiphaga</taxon>
    </lineage>
</organism>
<evidence type="ECO:0000256" key="1">
    <source>
        <dbReference type="ARBA" id="ARBA00004651"/>
    </source>
</evidence>
<dbReference type="PANTHER" id="PTHR14939:SF5">
    <property type="entry name" value="F-BOX ONLY PROTEIN 22"/>
    <property type="match status" value="1"/>
</dbReference>
<evidence type="ECO:0008006" key="11">
    <source>
        <dbReference type="Google" id="ProtNLM"/>
    </source>
</evidence>
<evidence type="ECO:0000259" key="8">
    <source>
        <dbReference type="SMART" id="SM01204"/>
    </source>
</evidence>
<feature type="domain" description="FIST C-domain" evidence="8">
    <location>
        <begin position="222"/>
        <end position="387"/>
    </location>
</feature>
<accession>A0A5C0AU43</accession>
<dbReference type="EMBL" id="CP043046">
    <property type="protein sequence ID" value="QEI04803.1"/>
    <property type="molecule type" value="Genomic_DNA"/>
</dbReference>
<dbReference type="KEGG" id="pacr:FXN63_02305"/>
<dbReference type="SMART" id="SM01204">
    <property type="entry name" value="FIST_C"/>
    <property type="match status" value="1"/>
</dbReference>
<dbReference type="GO" id="GO:0005886">
    <property type="term" value="C:plasma membrane"/>
    <property type="evidence" value="ECO:0007669"/>
    <property type="project" value="UniProtKB-SubCell"/>
</dbReference>
<feature type="region of interest" description="Disordered" evidence="6">
    <location>
        <begin position="236"/>
        <end position="255"/>
    </location>
</feature>
<sequence length="400" mass="42883">MKPRFPWGHATHPDWRMAAALCLAQVEAFSRSGGVGPPTLGFLYLTDHYGDQAPEILALMRERTGVTHWVGALGMGIAAGSAEYIDEPAMAVMLADYSTDEFQVFSGMARPRPRDARTPNGRRASWTAMVHGDSSTPDLPELVRDMAHKVASGHLAGGLSSSRHRNTMIADQVLAGGLSGVMLSEDIALSTRITQGCRPIGPVHRVTQASGQLLHTLDNNPALDVLLRDIGVDPDALARKPDGDDEDSRKQQTASTVRMLQGTFIGVGEGDAFKRGDYVVRPLIGVDPGARALAVGSELDTADHVAFCRRDREAARADLVRACTELRETIENETGSLSAARGAIYISCLGRTGALLGGPSAEMQLLQRQLGDIPLIGFFANGEIHHNQLFAQTGVLTIFT</sequence>
<dbReference type="InterPro" id="IPR016741">
    <property type="entry name" value="UCP018953"/>
</dbReference>
<evidence type="ECO:0000313" key="9">
    <source>
        <dbReference type="EMBL" id="QEI04803.1"/>
    </source>
</evidence>
<keyword evidence="2" id="KW-1003">Cell membrane</keyword>
<dbReference type="Proteomes" id="UP000325161">
    <property type="component" value="Chromosome"/>
</dbReference>
<dbReference type="Pfam" id="PF08495">
    <property type="entry name" value="FIST"/>
    <property type="match status" value="1"/>
</dbReference>
<evidence type="ECO:0000256" key="5">
    <source>
        <dbReference type="ARBA" id="ARBA00023136"/>
    </source>
</evidence>
<dbReference type="AlphaFoldDB" id="A0A5C0AU43"/>
<keyword evidence="4" id="KW-1133">Transmembrane helix</keyword>
<evidence type="ECO:0000259" key="7">
    <source>
        <dbReference type="SMART" id="SM00897"/>
    </source>
</evidence>
<dbReference type="InterPro" id="IPR013702">
    <property type="entry name" value="FIST_domain_N"/>
</dbReference>
<dbReference type="PANTHER" id="PTHR14939">
    <property type="entry name" value="F-BOX ONLY PROTEIN 22"/>
    <property type="match status" value="1"/>
</dbReference>
<gene>
    <name evidence="9" type="ORF">FXN63_02305</name>
</gene>
<name>A0A5C0AU43_9BURK</name>
<protein>
    <recommendedName>
        <fullName evidence="11">Histidine kinase</fullName>
    </recommendedName>
</protein>
<dbReference type="RefSeq" id="WP_148812464.1">
    <property type="nucleotide sequence ID" value="NZ_CP043046.1"/>
</dbReference>
<feature type="compositionally biased region" description="Basic and acidic residues" evidence="6">
    <location>
        <begin position="236"/>
        <end position="250"/>
    </location>
</feature>
<evidence type="ECO:0000256" key="6">
    <source>
        <dbReference type="SAM" id="MobiDB-lite"/>
    </source>
</evidence>
<evidence type="ECO:0000256" key="2">
    <source>
        <dbReference type="ARBA" id="ARBA00022475"/>
    </source>
</evidence>
<keyword evidence="3" id="KW-0812">Transmembrane</keyword>
<feature type="domain" description="FIST" evidence="7">
    <location>
        <begin position="37"/>
        <end position="221"/>
    </location>
</feature>
<evidence type="ECO:0000256" key="4">
    <source>
        <dbReference type="ARBA" id="ARBA00022989"/>
    </source>
</evidence>
<keyword evidence="5" id="KW-0472">Membrane</keyword>
<comment type="subcellular location">
    <subcellularLocation>
        <location evidence="1">Cell membrane</location>
        <topology evidence="1">Multi-pass membrane protein</topology>
    </subcellularLocation>
</comment>
<evidence type="ECO:0000256" key="3">
    <source>
        <dbReference type="ARBA" id="ARBA00022692"/>
    </source>
</evidence>
<dbReference type="PIRSF" id="PIRSF018953">
    <property type="entry name" value="UCP018953"/>
    <property type="match status" value="1"/>
</dbReference>
<dbReference type="OrthoDB" id="9770435at2"/>